<keyword evidence="4" id="KW-0378">Hydrolase</keyword>
<dbReference type="InterPro" id="IPR003959">
    <property type="entry name" value="ATPase_AAA_core"/>
</dbReference>
<feature type="domain" description="Endonuclease GajA/Old nuclease/RecF-like AAA" evidence="1">
    <location>
        <begin position="1"/>
        <end position="225"/>
    </location>
</feature>
<dbReference type="Pfam" id="PF20469">
    <property type="entry name" value="OLD-like_TOPRIM"/>
    <property type="match status" value="1"/>
</dbReference>
<dbReference type="CDD" id="cd01026">
    <property type="entry name" value="TOPRIM_OLD"/>
    <property type="match status" value="1"/>
</dbReference>
<dbReference type="InterPro" id="IPR051396">
    <property type="entry name" value="Bact_Antivir_Def_Nuclease"/>
</dbReference>
<dbReference type="Pfam" id="PF13304">
    <property type="entry name" value="AAA_21"/>
    <property type="match status" value="1"/>
</dbReference>
<dbReference type="EMBL" id="JBHSAB010000028">
    <property type="protein sequence ID" value="MFC3909667.1"/>
    <property type="molecule type" value="Genomic_DNA"/>
</dbReference>
<dbReference type="InterPro" id="IPR027417">
    <property type="entry name" value="P-loop_NTPase"/>
</dbReference>
<dbReference type="GO" id="GO:0004519">
    <property type="term" value="F:endonuclease activity"/>
    <property type="evidence" value="ECO:0007669"/>
    <property type="project" value="UniProtKB-KW"/>
</dbReference>
<evidence type="ECO:0000259" key="1">
    <source>
        <dbReference type="Pfam" id="PF13175"/>
    </source>
</evidence>
<feature type="domain" description="ATPase AAA-type core" evidence="2">
    <location>
        <begin position="271"/>
        <end position="330"/>
    </location>
</feature>
<dbReference type="InterPro" id="IPR041685">
    <property type="entry name" value="AAA_GajA/Old/RecF-like"/>
</dbReference>
<proteinExistence type="predicted"/>
<dbReference type="PANTHER" id="PTHR43581:SF4">
    <property type="entry name" value="ATP_GTP PHOSPHATASE"/>
    <property type="match status" value="1"/>
</dbReference>
<feature type="domain" description="OLD protein-like TOPRIM" evidence="3">
    <location>
        <begin position="375"/>
        <end position="440"/>
    </location>
</feature>
<name>A0ABV8CI46_9GAMM</name>
<evidence type="ECO:0000313" key="5">
    <source>
        <dbReference type="Proteomes" id="UP001595758"/>
    </source>
</evidence>
<dbReference type="Proteomes" id="UP001595758">
    <property type="component" value="Unassembled WGS sequence"/>
</dbReference>
<dbReference type="Gene3D" id="3.40.50.300">
    <property type="entry name" value="P-loop containing nucleotide triphosphate hydrolases"/>
    <property type="match status" value="1"/>
</dbReference>
<dbReference type="PANTHER" id="PTHR43581">
    <property type="entry name" value="ATP/GTP PHOSPHATASE"/>
    <property type="match status" value="1"/>
</dbReference>
<organism evidence="4 5">
    <name type="scientific">Legionella dresdenensis</name>
    <dbReference type="NCBI Taxonomy" id="450200"/>
    <lineage>
        <taxon>Bacteria</taxon>
        <taxon>Pseudomonadati</taxon>
        <taxon>Pseudomonadota</taxon>
        <taxon>Gammaproteobacteria</taxon>
        <taxon>Legionellales</taxon>
        <taxon>Legionellaceae</taxon>
        <taxon>Legionella</taxon>
    </lineage>
</organism>
<gene>
    <name evidence="4" type="ORF">ACFORL_11355</name>
</gene>
<dbReference type="Pfam" id="PF13175">
    <property type="entry name" value="AAA_15"/>
    <property type="match status" value="1"/>
</dbReference>
<evidence type="ECO:0000259" key="3">
    <source>
        <dbReference type="Pfam" id="PF20469"/>
    </source>
</evidence>
<keyword evidence="4" id="KW-0255">Endonuclease</keyword>
<dbReference type="RefSeq" id="WP_382344099.1">
    <property type="nucleotide sequence ID" value="NZ_JBHSAB010000028.1"/>
</dbReference>
<dbReference type="InterPro" id="IPR034139">
    <property type="entry name" value="TOPRIM_OLD"/>
</dbReference>
<sequence length="580" mass="65153">MYLAKLAIKNFRSMSSCEINFQIGLNIIVGENNIGKSTVIDALRALLPSIDQQNPSLTDLDICSENPESPIEFAYIFDGLTKNEEAIFIEALVPYEQRFQAHFFVRLSPGKYGRKLLTKRWCGAHENQSLPSETLEELVSVYLPPLRNPTDGLKPGYISQIARLVKCFSSKNDEENLINLVKNVDEELKTQPPVSKASEAINQKIKDITGKELYRQIELSFSGTEFNKILGRLALFIEGMDVEQNGLGYNNVIFTAAVLGQLTHEHKATYRALLIEEPEAHLHPQLQVLLLQHLKKQATNTQSYENGRFNEQQSEPLPVQVIVTSHSPIFASQAPLDSIVSLCGKGKSFSIASLKNNPHKKKLERYLDSTRAELFFAKKIIMVEGIAEALLISLFAKRIGINLKEKSVSIVNVQGLNFDAFLSILSEGIEIPCAVITDSDPQKDFYPTATEIVTSSPTASALKDKETNLIKVFLSQKTFEYDLALYPDNLPTLTKAFKACHCQVGHKLEAELDTIEDSFEKTKMFFSYFNNSCRSKGEFAQELANLLEENINFTVPNYIINAIKYITDEHIKSFMGDKEC</sequence>
<keyword evidence="4" id="KW-0540">Nuclease</keyword>
<evidence type="ECO:0000313" key="4">
    <source>
        <dbReference type="EMBL" id="MFC3909667.1"/>
    </source>
</evidence>
<keyword evidence="5" id="KW-1185">Reference proteome</keyword>
<reference evidence="5" key="1">
    <citation type="journal article" date="2019" name="Int. J. Syst. Evol. Microbiol.">
        <title>The Global Catalogue of Microorganisms (GCM) 10K type strain sequencing project: providing services to taxonomists for standard genome sequencing and annotation.</title>
        <authorList>
            <consortium name="The Broad Institute Genomics Platform"/>
            <consortium name="The Broad Institute Genome Sequencing Center for Infectious Disease"/>
            <person name="Wu L."/>
            <person name="Ma J."/>
        </authorList>
    </citation>
    <scope>NUCLEOTIDE SEQUENCE [LARGE SCALE GENOMIC DNA]</scope>
    <source>
        <strain evidence="5">CCUG 59858</strain>
    </source>
</reference>
<protein>
    <submittedName>
        <fullName evidence="4">ATP-dependent endonuclease</fullName>
    </submittedName>
</protein>
<evidence type="ECO:0000259" key="2">
    <source>
        <dbReference type="Pfam" id="PF13304"/>
    </source>
</evidence>
<accession>A0ABV8CI46</accession>
<comment type="caution">
    <text evidence="4">The sequence shown here is derived from an EMBL/GenBank/DDBJ whole genome shotgun (WGS) entry which is preliminary data.</text>
</comment>
<dbReference type="SUPFAM" id="SSF52540">
    <property type="entry name" value="P-loop containing nucleoside triphosphate hydrolases"/>
    <property type="match status" value="1"/>
</dbReference>